<dbReference type="EMBL" id="PDWZ02000009">
    <property type="protein sequence ID" value="KAB2102679.1"/>
    <property type="molecule type" value="Genomic_DNA"/>
</dbReference>
<accession>A0ACB6FE47</accession>
<protein>
    <submittedName>
        <fullName evidence="1">Uncharacterized protein</fullName>
    </submittedName>
</protein>
<gene>
    <name evidence="1" type="ORF">AG0111_0g9389</name>
</gene>
<evidence type="ECO:0000313" key="2">
    <source>
        <dbReference type="Proteomes" id="UP000293547"/>
    </source>
</evidence>
<organism evidence="1 2">
    <name type="scientific">Alternaria gaisen</name>
    <dbReference type="NCBI Taxonomy" id="167740"/>
    <lineage>
        <taxon>Eukaryota</taxon>
        <taxon>Fungi</taxon>
        <taxon>Dikarya</taxon>
        <taxon>Ascomycota</taxon>
        <taxon>Pezizomycotina</taxon>
        <taxon>Dothideomycetes</taxon>
        <taxon>Pleosporomycetidae</taxon>
        <taxon>Pleosporales</taxon>
        <taxon>Pleosporineae</taxon>
        <taxon>Pleosporaceae</taxon>
        <taxon>Alternaria</taxon>
        <taxon>Alternaria sect. Alternaria</taxon>
    </lineage>
</organism>
<dbReference type="Proteomes" id="UP000293547">
    <property type="component" value="Unassembled WGS sequence"/>
</dbReference>
<evidence type="ECO:0000313" key="1">
    <source>
        <dbReference type="EMBL" id="KAB2102679.1"/>
    </source>
</evidence>
<sequence length="106" mass="11920">MKKALLMPPEPTKGSNVTTSTEPDARHTIFARRRHRIGSYSGCHRLNTLPTTSTNCPTSTQTIRHSSKTYMRSTSQRYPTIPPAVMDVANRPVRYQNLLTTPLKPP</sequence>
<keyword evidence="2" id="KW-1185">Reference proteome</keyword>
<reference evidence="1 2" key="1">
    <citation type="journal article" date="2019" name="bioRxiv">
        <title>Genomics, evolutionary history and diagnostics of the Alternaria alternata species group including apple and Asian pear pathotypes.</title>
        <authorList>
            <person name="Armitage A.D."/>
            <person name="Cockerton H.M."/>
            <person name="Sreenivasaprasad S."/>
            <person name="Woodhall J.W."/>
            <person name="Lane C.R."/>
            <person name="Harrison R.J."/>
            <person name="Clarkson J.P."/>
        </authorList>
    </citation>
    <scope>NUCLEOTIDE SEQUENCE [LARGE SCALE GENOMIC DNA]</scope>
    <source>
        <strain evidence="1 2">FERA 650</strain>
    </source>
</reference>
<comment type="caution">
    <text evidence="1">The sequence shown here is derived from an EMBL/GenBank/DDBJ whole genome shotgun (WGS) entry which is preliminary data.</text>
</comment>
<proteinExistence type="predicted"/>
<name>A0ACB6FE47_9PLEO</name>